<dbReference type="PROSITE" id="PS00108">
    <property type="entry name" value="PROTEIN_KINASE_ST"/>
    <property type="match status" value="1"/>
</dbReference>
<dbReference type="InterPro" id="IPR008271">
    <property type="entry name" value="Ser/Thr_kinase_AS"/>
</dbReference>
<dbReference type="Gene3D" id="3.30.200.20">
    <property type="entry name" value="Phosphorylase Kinase, domain 1"/>
    <property type="match status" value="1"/>
</dbReference>
<dbReference type="PROSITE" id="PS50011">
    <property type="entry name" value="PROTEIN_KINASE_DOM"/>
    <property type="match status" value="1"/>
</dbReference>
<dbReference type="FunFam" id="1.10.510.10:FF:000317">
    <property type="entry name" value="PTI1-like tyrosine-protein kinase At3g15890"/>
    <property type="match status" value="1"/>
</dbReference>
<evidence type="ECO:0000256" key="7">
    <source>
        <dbReference type="RuleBase" id="RU000304"/>
    </source>
</evidence>
<dbReference type="FunFam" id="3.30.200.20:FF:000406">
    <property type="entry name" value="PTI1-like tyrosine-protein kinase At3g15890"/>
    <property type="match status" value="1"/>
</dbReference>
<dbReference type="InterPro" id="IPR000719">
    <property type="entry name" value="Prot_kinase_dom"/>
</dbReference>
<keyword evidence="3 6" id="KW-0547">Nucleotide-binding</keyword>
<dbReference type="SUPFAM" id="SSF56112">
    <property type="entry name" value="Protein kinase-like (PK-like)"/>
    <property type="match status" value="1"/>
</dbReference>
<dbReference type="OrthoDB" id="4062651at2759"/>
<evidence type="ECO:0000256" key="5">
    <source>
        <dbReference type="ARBA" id="ARBA00022840"/>
    </source>
</evidence>
<keyword evidence="5 6" id="KW-0067">ATP-binding</keyword>
<evidence type="ECO:0000256" key="6">
    <source>
        <dbReference type="PROSITE-ProRule" id="PRU10141"/>
    </source>
</evidence>
<gene>
    <name evidence="9" type="ORF">CDL12_28805</name>
</gene>
<dbReference type="SMART" id="SM00220">
    <property type="entry name" value="S_TKc"/>
    <property type="match status" value="1"/>
</dbReference>
<comment type="caution">
    <text evidence="9">The sequence shown here is derived from an EMBL/GenBank/DDBJ whole genome shotgun (WGS) entry which is preliminary data.</text>
</comment>
<dbReference type="GO" id="GO:0004715">
    <property type="term" value="F:non-membrane spanning protein tyrosine kinase activity"/>
    <property type="evidence" value="ECO:0007669"/>
    <property type="project" value="UniProtKB-EC"/>
</dbReference>
<keyword evidence="10" id="KW-1185">Reference proteome</keyword>
<evidence type="ECO:0000256" key="3">
    <source>
        <dbReference type="ARBA" id="ARBA00022741"/>
    </source>
</evidence>
<dbReference type="STRING" id="429701.A0A2G9G082"/>
<feature type="binding site" evidence="6">
    <location>
        <position position="69"/>
    </location>
    <ligand>
        <name>ATP</name>
        <dbReference type="ChEBI" id="CHEBI:30616"/>
    </ligand>
</feature>
<dbReference type="InterPro" id="IPR017441">
    <property type="entry name" value="Protein_kinase_ATP_BS"/>
</dbReference>
<dbReference type="AlphaFoldDB" id="A0A2G9G082"/>
<dbReference type="Gene3D" id="1.10.510.10">
    <property type="entry name" value="Transferase(Phosphotransferase) domain 1"/>
    <property type="match status" value="1"/>
</dbReference>
<evidence type="ECO:0000256" key="1">
    <source>
        <dbReference type="ARBA" id="ARBA00022527"/>
    </source>
</evidence>
<dbReference type="EMBL" id="NKXS01008148">
    <property type="protein sequence ID" value="PIM98712.1"/>
    <property type="molecule type" value="Genomic_DNA"/>
</dbReference>
<keyword evidence="1 7" id="KW-0723">Serine/threonine-protein kinase</keyword>
<dbReference type="PANTHER" id="PTHR47989:SF7">
    <property type="entry name" value="PROTEIN KINASE DOMAIN-CONTAINING PROTEIN"/>
    <property type="match status" value="1"/>
</dbReference>
<protein>
    <submittedName>
        <fullName evidence="9">Serine/threonine protein kinase</fullName>
        <ecNumber evidence="9">2.7.10.2</ecNumber>
    </submittedName>
</protein>
<keyword evidence="4 9" id="KW-0418">Kinase</keyword>
<dbReference type="Pfam" id="PF00069">
    <property type="entry name" value="Pkinase"/>
    <property type="match status" value="1"/>
</dbReference>
<keyword evidence="2 9" id="KW-0808">Transferase</keyword>
<evidence type="ECO:0000256" key="2">
    <source>
        <dbReference type="ARBA" id="ARBA00022679"/>
    </source>
</evidence>
<accession>A0A2G9G082</accession>
<evidence type="ECO:0000313" key="9">
    <source>
        <dbReference type="EMBL" id="PIM98712.1"/>
    </source>
</evidence>
<name>A0A2G9G082_9LAMI</name>
<reference evidence="10" key="1">
    <citation type="journal article" date="2018" name="Gigascience">
        <title>Genome assembly of the Pink Ipe (Handroanthus impetiginosus, Bignoniaceae), a highly valued, ecologically keystone Neotropical timber forest tree.</title>
        <authorList>
            <person name="Silva-Junior O.B."/>
            <person name="Grattapaglia D."/>
            <person name="Novaes E."/>
            <person name="Collevatti R.G."/>
        </authorList>
    </citation>
    <scope>NUCLEOTIDE SEQUENCE [LARGE SCALE GENOMIC DNA]</scope>
    <source>
        <strain evidence="10">cv. UFG-1</strain>
    </source>
</reference>
<dbReference type="GO" id="GO:0005524">
    <property type="term" value="F:ATP binding"/>
    <property type="evidence" value="ECO:0007669"/>
    <property type="project" value="UniProtKB-UniRule"/>
</dbReference>
<proteinExistence type="inferred from homology"/>
<dbReference type="EC" id="2.7.10.2" evidence="9"/>
<organism evidence="9 10">
    <name type="scientific">Handroanthus impetiginosus</name>
    <dbReference type="NCBI Taxonomy" id="429701"/>
    <lineage>
        <taxon>Eukaryota</taxon>
        <taxon>Viridiplantae</taxon>
        <taxon>Streptophyta</taxon>
        <taxon>Embryophyta</taxon>
        <taxon>Tracheophyta</taxon>
        <taxon>Spermatophyta</taxon>
        <taxon>Magnoliopsida</taxon>
        <taxon>eudicotyledons</taxon>
        <taxon>Gunneridae</taxon>
        <taxon>Pentapetalae</taxon>
        <taxon>asterids</taxon>
        <taxon>lamiids</taxon>
        <taxon>Lamiales</taxon>
        <taxon>Bignoniaceae</taxon>
        <taxon>Crescentiina</taxon>
        <taxon>Tabebuia alliance</taxon>
        <taxon>Handroanthus</taxon>
    </lineage>
</organism>
<evidence type="ECO:0000256" key="4">
    <source>
        <dbReference type="ARBA" id="ARBA00022777"/>
    </source>
</evidence>
<dbReference type="PANTHER" id="PTHR47989">
    <property type="entry name" value="OS01G0750732 PROTEIN"/>
    <property type="match status" value="1"/>
</dbReference>
<dbReference type="PROSITE" id="PS00107">
    <property type="entry name" value="PROTEIN_KINASE_ATP"/>
    <property type="match status" value="1"/>
</dbReference>
<dbReference type="GO" id="GO:0004674">
    <property type="term" value="F:protein serine/threonine kinase activity"/>
    <property type="evidence" value="ECO:0007669"/>
    <property type="project" value="UniProtKB-KW"/>
</dbReference>
<dbReference type="InterPro" id="IPR011009">
    <property type="entry name" value="Kinase-like_dom_sf"/>
</dbReference>
<sequence length="364" mass="41407">MKSFLKCFFCFSEKQPKISSSKNGAYPWKTYTLKELVHATNNFHNDNKIGEGGFGTVYWGQTSKGIAVKRLKAMSSKAEMEFAVEVEILGRVRHKNLLDLRGYYADGDERLIVYDYMPNHSLITHLHGKLAAECLLDWPRRMEIAIGAAEGLAYLHHEANPHIIHRDIKASNVLLDTEFQAKVADFGFARLIPEGVTHVTTKVKGTLGYLAPEYAMYGKVSESCDVYSFGILLLEIISARKPLEKLAGGIKREIVEWAKPYVQKGAFDRIADPRLKGAFDRDEFKKVIMIVMKCTDPNPGNRPSMLEVVGWLKGGMESRKKEVTIVKNHVVDEYDEDEEDFEDDETDYEVFEMEKYMTSRGKKV</sequence>
<evidence type="ECO:0000313" key="10">
    <source>
        <dbReference type="Proteomes" id="UP000231279"/>
    </source>
</evidence>
<evidence type="ECO:0000259" key="8">
    <source>
        <dbReference type="PROSITE" id="PS50011"/>
    </source>
</evidence>
<comment type="similarity">
    <text evidence="7">Belongs to the protein kinase superfamily.</text>
</comment>
<dbReference type="Proteomes" id="UP000231279">
    <property type="component" value="Unassembled WGS sequence"/>
</dbReference>
<feature type="domain" description="Protein kinase" evidence="8">
    <location>
        <begin position="43"/>
        <end position="312"/>
    </location>
</feature>